<accession>A0AAE3YHM8</accession>
<evidence type="ECO:0000256" key="1">
    <source>
        <dbReference type="SAM" id="Phobius"/>
    </source>
</evidence>
<dbReference type="AlphaFoldDB" id="A0AAE3YHM8"/>
<protein>
    <submittedName>
        <fullName evidence="2">Uncharacterized protein YqgC (DUF456 family)</fullName>
    </submittedName>
</protein>
<proteinExistence type="predicted"/>
<reference evidence="2" key="1">
    <citation type="submission" date="2023-07" db="EMBL/GenBank/DDBJ databases">
        <title>Sequencing the genomes of 1000 actinobacteria strains.</title>
        <authorList>
            <person name="Klenk H.-P."/>
        </authorList>
    </citation>
    <scope>NUCLEOTIDE SEQUENCE</scope>
    <source>
        <strain evidence="2">DSM 13988</strain>
    </source>
</reference>
<evidence type="ECO:0000313" key="2">
    <source>
        <dbReference type="EMBL" id="MDR6892196.1"/>
    </source>
</evidence>
<evidence type="ECO:0000313" key="3">
    <source>
        <dbReference type="Proteomes" id="UP001247307"/>
    </source>
</evidence>
<keyword evidence="3" id="KW-1185">Reference proteome</keyword>
<gene>
    <name evidence="2" type="ORF">J2S35_001136</name>
</gene>
<keyword evidence="1" id="KW-0472">Membrane</keyword>
<feature type="transmembrane region" description="Helical" evidence="1">
    <location>
        <begin position="132"/>
        <end position="160"/>
    </location>
</feature>
<sequence>MDFNVFTLIGLIAVTAGVIFTILPVLPGSFIALAGLLVWAIGESNPVGWGVFAVCGILLAAGASMQILMTGRTMRRHRIPNRSVVVGVVAGVILMFIVPIVGLPLGFAAGLFGMELARQRDIGLATRSSVAALKATGVGILVEFGLAAIAATIFVGALLFSSSV</sequence>
<feature type="transmembrane region" description="Helical" evidence="1">
    <location>
        <begin position="47"/>
        <end position="71"/>
    </location>
</feature>
<dbReference type="Pfam" id="PF04306">
    <property type="entry name" value="DUF456"/>
    <property type="match status" value="1"/>
</dbReference>
<dbReference type="Proteomes" id="UP001247307">
    <property type="component" value="Unassembled WGS sequence"/>
</dbReference>
<keyword evidence="1" id="KW-0812">Transmembrane</keyword>
<name>A0AAE3YHM8_9MICC</name>
<dbReference type="InterPro" id="IPR007403">
    <property type="entry name" value="DUF456"/>
</dbReference>
<dbReference type="RefSeq" id="WP_309850853.1">
    <property type="nucleotide sequence ID" value="NZ_BAAAIU010000005.1"/>
</dbReference>
<comment type="caution">
    <text evidence="2">The sequence shown here is derived from an EMBL/GenBank/DDBJ whole genome shotgun (WGS) entry which is preliminary data.</text>
</comment>
<feature type="transmembrane region" description="Helical" evidence="1">
    <location>
        <begin position="12"/>
        <end position="41"/>
    </location>
</feature>
<feature type="transmembrane region" description="Helical" evidence="1">
    <location>
        <begin position="83"/>
        <end position="112"/>
    </location>
</feature>
<organism evidence="2 3">
    <name type="scientific">Falsarthrobacter nasiphocae</name>
    <dbReference type="NCBI Taxonomy" id="189863"/>
    <lineage>
        <taxon>Bacteria</taxon>
        <taxon>Bacillati</taxon>
        <taxon>Actinomycetota</taxon>
        <taxon>Actinomycetes</taxon>
        <taxon>Micrococcales</taxon>
        <taxon>Micrococcaceae</taxon>
        <taxon>Falsarthrobacter</taxon>
    </lineage>
</organism>
<dbReference type="EMBL" id="JAVDUI010000001">
    <property type="protein sequence ID" value="MDR6892196.1"/>
    <property type="molecule type" value="Genomic_DNA"/>
</dbReference>
<keyword evidence="1" id="KW-1133">Transmembrane helix</keyword>